<protein>
    <submittedName>
        <fullName evidence="2">Uncharacterized protein</fullName>
    </submittedName>
</protein>
<dbReference type="EMBL" id="GG697236">
    <property type="protein sequence ID" value="EET90539.1"/>
    <property type="molecule type" value="Genomic_DNA"/>
</dbReference>
<dbReference type="Proteomes" id="UP000332487">
    <property type="component" value="Unassembled WGS sequence"/>
</dbReference>
<keyword evidence="3" id="KW-1185">Reference proteome</keyword>
<evidence type="ECO:0000256" key="1">
    <source>
        <dbReference type="SAM" id="MobiDB-lite"/>
    </source>
</evidence>
<feature type="region of interest" description="Disordered" evidence="1">
    <location>
        <begin position="1"/>
        <end position="29"/>
    </location>
</feature>
<evidence type="ECO:0000313" key="2">
    <source>
        <dbReference type="EMBL" id="EET90539.1"/>
    </source>
</evidence>
<proteinExistence type="predicted"/>
<name>C7DG69_MICA2</name>
<reference evidence="2 3" key="1">
    <citation type="journal article" date="2009" name="Genome Biol.">
        <title>Community-wide analysis of microbial genome sequence signatures.</title>
        <authorList>
            <person name="Dick G.J."/>
            <person name="Andersson A.F."/>
            <person name="Baker B.J."/>
            <person name="Simmons S.L."/>
            <person name="Thomas B.C."/>
            <person name="Yelton A.P."/>
            <person name="Banfield J.F."/>
        </authorList>
    </citation>
    <scope>NUCLEOTIDE SEQUENCE [LARGE SCALE GENOMIC DNA]</scope>
    <source>
        <strain evidence="2">ARMAN-2</strain>
    </source>
</reference>
<evidence type="ECO:0000313" key="3">
    <source>
        <dbReference type="Proteomes" id="UP000332487"/>
    </source>
</evidence>
<sequence length="106" mass="11776">MAPRNKQTPKPEEYSSIMRKESKSQSVASDSKIESLLNELIEDYIAGKVVRFNEGAPKPNANRKEEAAKAIKDLLDEHGIRKSEGECLNMAETFLHAIDKLSSSDA</sequence>
<accession>C7DG69</accession>
<organism evidence="2 3">
    <name type="scientific">Candidatus Micrarchaeum acidiphilum ARMAN-2</name>
    <dbReference type="NCBI Taxonomy" id="425595"/>
    <lineage>
        <taxon>Archaea</taxon>
        <taxon>Candidatus Micrarchaeota</taxon>
        <taxon>Candidatus Micrarchaeia</taxon>
        <taxon>Candidatus Micrarchaeales</taxon>
        <taxon>Candidatus Micrarchaeaceae</taxon>
        <taxon>Candidatus Micrarchaeum</taxon>
    </lineage>
</organism>
<dbReference type="AlphaFoldDB" id="C7DG69"/>
<gene>
    <name evidence="2" type="ORF">UNLARM2_1011</name>
</gene>
<feature type="compositionally biased region" description="Basic and acidic residues" evidence="1">
    <location>
        <begin position="9"/>
        <end position="23"/>
    </location>
</feature>
<reference evidence="2 3" key="2">
    <citation type="journal article" date="2010" name="Proc. Natl. Acad. Sci. U.S.A.">
        <title>Enigmatic, ultrasmall, uncultivated Archaea.</title>
        <authorList>
            <person name="Baker B.J."/>
            <person name="Comolli L.R."/>
            <person name="Dick G.J."/>
            <person name="Hauser L.J."/>
            <person name="Hyatt D."/>
            <person name="Dill B.D."/>
            <person name="Land M.L."/>
            <person name="Verberkmoes N.C."/>
            <person name="Hettich R.L."/>
            <person name="Banfield J.F."/>
        </authorList>
    </citation>
    <scope>NUCLEOTIDE SEQUENCE [LARGE SCALE GENOMIC DNA]</scope>
    <source>
        <strain evidence="2">ARMAN-2</strain>
    </source>
</reference>